<dbReference type="RefSeq" id="WP_210033666.1">
    <property type="nucleotide sequence ID" value="NZ_JAGINU010000001.1"/>
</dbReference>
<proteinExistence type="predicted"/>
<comment type="caution">
    <text evidence="2">The sequence shown here is derived from an EMBL/GenBank/DDBJ whole genome shotgun (WGS) entry which is preliminary data.</text>
</comment>
<sequence length="107" mass="11906">MHERNPGRDGQTIGVLRDIWSANARSRDEVEEQLRENRPKVCRNMRSIGFGGMDPETVSQGEATNTPVDTDIRAAWRERLAQEGKLHPRGVSVAELIDNAGEPRADG</sequence>
<name>A0ABS4W2H7_9PSEU</name>
<organism evidence="2 3">
    <name type="scientific">Pseudonocardia parietis</name>
    <dbReference type="NCBI Taxonomy" id="570936"/>
    <lineage>
        <taxon>Bacteria</taxon>
        <taxon>Bacillati</taxon>
        <taxon>Actinomycetota</taxon>
        <taxon>Actinomycetes</taxon>
        <taxon>Pseudonocardiales</taxon>
        <taxon>Pseudonocardiaceae</taxon>
        <taxon>Pseudonocardia</taxon>
    </lineage>
</organism>
<accession>A0ABS4W2H7</accession>
<feature type="compositionally biased region" description="Polar residues" evidence="1">
    <location>
        <begin position="57"/>
        <end position="68"/>
    </location>
</feature>
<protein>
    <recommendedName>
        <fullName evidence="4">Lsr2 protein</fullName>
    </recommendedName>
</protein>
<evidence type="ECO:0000256" key="1">
    <source>
        <dbReference type="SAM" id="MobiDB-lite"/>
    </source>
</evidence>
<gene>
    <name evidence="2" type="ORF">JOF36_006104</name>
</gene>
<keyword evidence="3" id="KW-1185">Reference proteome</keyword>
<feature type="region of interest" description="Disordered" evidence="1">
    <location>
        <begin position="45"/>
        <end position="69"/>
    </location>
</feature>
<reference evidence="2 3" key="1">
    <citation type="submission" date="2021-03" db="EMBL/GenBank/DDBJ databases">
        <title>Sequencing the genomes of 1000 actinobacteria strains.</title>
        <authorList>
            <person name="Klenk H.-P."/>
        </authorList>
    </citation>
    <scope>NUCLEOTIDE SEQUENCE [LARGE SCALE GENOMIC DNA]</scope>
    <source>
        <strain evidence="2 3">DSM 45256</strain>
    </source>
</reference>
<dbReference type="Proteomes" id="UP001519295">
    <property type="component" value="Unassembled WGS sequence"/>
</dbReference>
<evidence type="ECO:0000313" key="3">
    <source>
        <dbReference type="Proteomes" id="UP001519295"/>
    </source>
</evidence>
<evidence type="ECO:0008006" key="4">
    <source>
        <dbReference type="Google" id="ProtNLM"/>
    </source>
</evidence>
<dbReference type="EMBL" id="JAGINU010000001">
    <property type="protein sequence ID" value="MBP2370408.1"/>
    <property type="molecule type" value="Genomic_DNA"/>
</dbReference>
<evidence type="ECO:0000313" key="2">
    <source>
        <dbReference type="EMBL" id="MBP2370408.1"/>
    </source>
</evidence>